<dbReference type="InterPro" id="IPR026444">
    <property type="entry name" value="Secre_tail"/>
</dbReference>
<dbReference type="InterPro" id="IPR028994">
    <property type="entry name" value="Integrin_alpha_N"/>
</dbReference>
<comment type="caution">
    <text evidence="5">The sequence shown here is derived from an EMBL/GenBank/DDBJ whole genome shotgun (WGS) entry which is preliminary data.</text>
</comment>
<reference evidence="6" key="1">
    <citation type="journal article" date="2019" name="Int. J. Syst. Evol. Microbiol.">
        <title>The Global Catalogue of Microorganisms (GCM) 10K type strain sequencing project: providing services to taxonomists for standard genome sequencing and annotation.</title>
        <authorList>
            <consortium name="The Broad Institute Genomics Platform"/>
            <consortium name="The Broad Institute Genome Sequencing Center for Infectious Disease"/>
            <person name="Wu L."/>
            <person name="Ma J."/>
        </authorList>
    </citation>
    <scope>NUCLEOTIDE SEQUENCE [LARGE SCALE GENOMIC DNA]</scope>
    <source>
        <strain evidence="6">KCTC 42107</strain>
    </source>
</reference>
<evidence type="ECO:0000313" key="5">
    <source>
        <dbReference type="EMBL" id="MFD2602268.1"/>
    </source>
</evidence>
<dbReference type="Pfam" id="PF08191">
    <property type="entry name" value="LRR_adjacent"/>
    <property type="match status" value="1"/>
</dbReference>
<dbReference type="RefSeq" id="WP_379820742.1">
    <property type="nucleotide sequence ID" value="NZ_JBHUMD010000017.1"/>
</dbReference>
<proteinExistence type="predicted"/>
<evidence type="ECO:0000256" key="1">
    <source>
        <dbReference type="ARBA" id="ARBA00022729"/>
    </source>
</evidence>
<feature type="signal peptide" evidence="2">
    <location>
        <begin position="1"/>
        <end position="20"/>
    </location>
</feature>
<dbReference type="EMBL" id="JBHUMD010000017">
    <property type="protein sequence ID" value="MFD2602268.1"/>
    <property type="molecule type" value="Genomic_DNA"/>
</dbReference>
<name>A0ABW5NU33_9FLAO</name>
<evidence type="ECO:0000256" key="2">
    <source>
        <dbReference type="SAM" id="SignalP"/>
    </source>
</evidence>
<gene>
    <name evidence="5" type="ORF">ACFSR3_09390</name>
</gene>
<organism evidence="5 6">
    <name type="scientific">Flavobacterium suzhouense</name>
    <dbReference type="NCBI Taxonomy" id="1529638"/>
    <lineage>
        <taxon>Bacteria</taxon>
        <taxon>Pseudomonadati</taxon>
        <taxon>Bacteroidota</taxon>
        <taxon>Flavobacteriia</taxon>
        <taxon>Flavobacteriales</taxon>
        <taxon>Flavobacteriaceae</taxon>
        <taxon>Flavobacterium</taxon>
    </lineage>
</organism>
<keyword evidence="1 2" id="KW-0732">Signal</keyword>
<feature type="domain" description="Internalin Ig-like inter-repeat region" evidence="3">
    <location>
        <begin position="18"/>
        <end position="45"/>
    </location>
</feature>
<accession>A0ABW5NU33</accession>
<dbReference type="Pfam" id="PF18962">
    <property type="entry name" value="Por_Secre_tail"/>
    <property type="match status" value="1"/>
</dbReference>
<evidence type="ECO:0000313" key="6">
    <source>
        <dbReference type="Proteomes" id="UP001597480"/>
    </source>
</evidence>
<dbReference type="Gene3D" id="2.130.10.130">
    <property type="entry name" value="Integrin alpha, N-terminal"/>
    <property type="match status" value="1"/>
</dbReference>
<keyword evidence="6" id="KW-1185">Reference proteome</keyword>
<sequence length="536" mass="60242">MKKIIFTLLAMAGIYNNSNAQGFASPAQQWNLPAVLDDYEYRFADTDHVVVDMNGDGKPDLVHTENPATNGVSDVFLNGQQKYWKVYLNNGTGFSATATQWNLPAVLDGYEYRFADTDHVVVDMNGDGKPDLVHTENPATNNTQDPFLNGQQKYWKVYLNTGSGFSATATQWNIPAVSDSYDFRFSDDFHVVADMNGDLKPDFVDTENQATNGESDVFLNGQQKYWKVYLNTGSGFSATATQWNIPAVSDNYDYRFSDYFHVVVDMNGDSKPDFIDTENQATNGESDVFLNGQQKYWKVYLNTGSGFSATATQWNIPAVSDNDDYRFSDDFHVVVDMNGDLKPDFIDTENQATNGESDVFLNGQQKYWKVYLNTGSGFSSTGTQWNIPAVSDNYDYRFSDDFHVVVDMDGDLKPDFIDTENQATNGESDVFLNGQQKYWKVYLNNGSSTVGLEDFTTLANLISIYPNPSNGIFKLELKGELAQDYALEIFNLQGQRVYQASLINFQEIDLSNQANGMYLMKFTDGQSTITKKIIKE</sequence>
<dbReference type="InterPro" id="IPR012569">
    <property type="entry name" value="Inl_IR"/>
</dbReference>
<dbReference type="Proteomes" id="UP001597480">
    <property type="component" value="Unassembled WGS sequence"/>
</dbReference>
<dbReference type="NCBIfam" id="TIGR04183">
    <property type="entry name" value="Por_Secre_tail"/>
    <property type="match status" value="1"/>
</dbReference>
<feature type="chain" id="PRO_5045773021" evidence="2">
    <location>
        <begin position="21"/>
        <end position="536"/>
    </location>
</feature>
<protein>
    <submittedName>
        <fullName evidence="5">T9SS type A sorting domain-containing protein</fullName>
    </submittedName>
</protein>
<evidence type="ECO:0000259" key="3">
    <source>
        <dbReference type="Pfam" id="PF08191"/>
    </source>
</evidence>
<dbReference type="SUPFAM" id="SSF69318">
    <property type="entry name" value="Integrin alpha N-terminal domain"/>
    <property type="match status" value="1"/>
</dbReference>
<evidence type="ECO:0000259" key="4">
    <source>
        <dbReference type="Pfam" id="PF18962"/>
    </source>
</evidence>
<feature type="domain" description="Secretion system C-terminal sorting" evidence="4">
    <location>
        <begin position="464"/>
        <end position="534"/>
    </location>
</feature>